<keyword evidence="1" id="KW-1133">Transmembrane helix</keyword>
<dbReference type="RefSeq" id="WP_103372167.1">
    <property type="nucleotide sequence ID" value="NZ_CBCRVO010000002.1"/>
</dbReference>
<comment type="caution">
    <text evidence="2">The sequence shown here is derived from an EMBL/GenBank/DDBJ whole genome shotgun (WGS) entry which is preliminary data.</text>
</comment>
<evidence type="ECO:0000313" key="3">
    <source>
        <dbReference type="Proteomes" id="UP000242712"/>
    </source>
</evidence>
<feature type="transmembrane region" description="Helical" evidence="1">
    <location>
        <begin position="34"/>
        <end position="58"/>
    </location>
</feature>
<feature type="transmembrane region" description="Helical" evidence="1">
    <location>
        <begin position="7"/>
        <end position="28"/>
    </location>
</feature>
<dbReference type="GeneID" id="98298651"/>
<reference evidence="2 3" key="1">
    <citation type="submission" date="2017-08" db="EMBL/GenBank/DDBJ databases">
        <title>Draft genome sequences of 64 type strains of genus Staph aureus.</title>
        <authorList>
            <person name="Cole K."/>
            <person name="Golubchik T."/>
            <person name="Russell J."/>
            <person name="Foster D."/>
            <person name="Llewelyn M."/>
            <person name="Wilson D."/>
            <person name="Crook D."/>
            <person name="Paul J."/>
        </authorList>
    </citation>
    <scope>NUCLEOTIDE SEQUENCE [LARGE SCALE GENOMIC DNA]</scope>
    <source>
        <strain evidence="2 3">DSM 29875</strain>
    </source>
</reference>
<dbReference type="Proteomes" id="UP000242712">
    <property type="component" value="Unassembled WGS sequence"/>
</dbReference>
<keyword evidence="3" id="KW-1185">Reference proteome</keyword>
<evidence type="ECO:0000313" key="2">
    <source>
        <dbReference type="EMBL" id="POA08381.1"/>
    </source>
</evidence>
<organism evidence="2 3">
    <name type="scientific">Staphylococcus argensis</name>
    <dbReference type="NCBI Taxonomy" id="1607738"/>
    <lineage>
        <taxon>Bacteria</taxon>
        <taxon>Bacillati</taxon>
        <taxon>Bacillota</taxon>
        <taxon>Bacilli</taxon>
        <taxon>Bacillales</taxon>
        <taxon>Staphylococcaceae</taxon>
        <taxon>Staphylococcus</taxon>
    </lineage>
</organism>
<sequence length="66" mass="7720">MNLKDSLTYLGWYDLIFLVPMLLLFAYLPTYNVWSILLNVIIVICYSLGLAMITHVVVDSVRKKRR</sequence>
<gene>
    <name evidence="2" type="ORF">CD039_09865</name>
</gene>
<name>A0A2K4FAR6_9STAP</name>
<dbReference type="OrthoDB" id="2414491at2"/>
<evidence type="ECO:0000256" key="1">
    <source>
        <dbReference type="SAM" id="Phobius"/>
    </source>
</evidence>
<accession>A0A2K4FAR6</accession>
<keyword evidence="1" id="KW-0472">Membrane</keyword>
<dbReference type="AlphaFoldDB" id="A0A2K4FAR6"/>
<dbReference type="Pfam" id="PF19470">
    <property type="entry name" value="DUF6007"/>
    <property type="match status" value="1"/>
</dbReference>
<protein>
    <submittedName>
        <fullName evidence="2">Uncharacterized protein</fullName>
    </submittedName>
</protein>
<proteinExistence type="predicted"/>
<keyword evidence="1" id="KW-0812">Transmembrane</keyword>
<dbReference type="InterPro" id="IPR046049">
    <property type="entry name" value="DUF6007"/>
</dbReference>
<dbReference type="EMBL" id="PPPX01000016">
    <property type="protein sequence ID" value="POA08381.1"/>
    <property type="molecule type" value="Genomic_DNA"/>
</dbReference>